<feature type="non-terminal residue" evidence="2">
    <location>
        <position position="185"/>
    </location>
</feature>
<keyword evidence="3" id="KW-1185">Reference proteome</keyword>
<reference evidence="2 3" key="1">
    <citation type="submission" date="2015-04" db="EMBL/GenBank/DDBJ databases">
        <title>Lasius niger genome sequencing.</title>
        <authorList>
            <person name="Konorov E.A."/>
            <person name="Nikitin M.A."/>
            <person name="Kirill M.V."/>
            <person name="Chang P."/>
        </authorList>
    </citation>
    <scope>NUCLEOTIDE SEQUENCE [LARGE SCALE GENOMIC DNA]</scope>
    <source>
        <tissue evidence="2">Whole</tissue>
    </source>
</reference>
<gene>
    <name evidence="2" type="ORF">RF55_16764</name>
</gene>
<dbReference type="Proteomes" id="UP000036403">
    <property type="component" value="Unassembled WGS sequence"/>
</dbReference>
<dbReference type="AlphaFoldDB" id="A0A0J7K3V0"/>
<comment type="caution">
    <text evidence="2">The sequence shown here is derived from an EMBL/GenBank/DDBJ whole genome shotgun (WGS) entry which is preliminary data.</text>
</comment>
<evidence type="ECO:0000256" key="1">
    <source>
        <dbReference type="SAM" id="MobiDB-lite"/>
    </source>
</evidence>
<evidence type="ECO:0000313" key="2">
    <source>
        <dbReference type="EMBL" id="KMQ84989.1"/>
    </source>
</evidence>
<accession>A0A0J7K3V0</accession>
<proteinExistence type="predicted"/>
<organism evidence="2 3">
    <name type="scientific">Lasius niger</name>
    <name type="common">Black garden ant</name>
    <dbReference type="NCBI Taxonomy" id="67767"/>
    <lineage>
        <taxon>Eukaryota</taxon>
        <taxon>Metazoa</taxon>
        <taxon>Ecdysozoa</taxon>
        <taxon>Arthropoda</taxon>
        <taxon>Hexapoda</taxon>
        <taxon>Insecta</taxon>
        <taxon>Pterygota</taxon>
        <taxon>Neoptera</taxon>
        <taxon>Endopterygota</taxon>
        <taxon>Hymenoptera</taxon>
        <taxon>Apocrita</taxon>
        <taxon>Aculeata</taxon>
        <taxon>Formicoidea</taxon>
        <taxon>Formicidae</taxon>
        <taxon>Formicinae</taxon>
        <taxon>Lasius</taxon>
        <taxon>Lasius</taxon>
    </lineage>
</organism>
<dbReference type="EMBL" id="LBMM01014936">
    <property type="protein sequence ID" value="KMQ84989.1"/>
    <property type="molecule type" value="Genomic_DNA"/>
</dbReference>
<feature type="region of interest" description="Disordered" evidence="1">
    <location>
        <begin position="150"/>
        <end position="171"/>
    </location>
</feature>
<sequence>MTGRVSTAYLAAKRSGIVAGDMLGGGDRCHISGDGGHVGENGGVDNPKPVHAVHAALKVNDRLRVAGIPHRRGGGRVMIGIQRRRHRGQNGLVAVCGGRKLAVDKRRQRIGLPYFSRQFNPLQQANTVTLLRQEVKVNVRGCHRIAAFQPDASGGLRPSQRHRQDKTDAGGALVMWEQMRRGNVQ</sequence>
<name>A0A0J7K3V0_LASNI</name>
<evidence type="ECO:0000313" key="3">
    <source>
        <dbReference type="Proteomes" id="UP000036403"/>
    </source>
</evidence>
<protein>
    <submittedName>
        <fullName evidence="2">Uncharacterized protein</fullName>
    </submittedName>
</protein>
<dbReference type="PaxDb" id="67767-A0A0J7K3V0"/>